<comment type="similarity">
    <text evidence="8">Belongs to the tRNA(Ile)-lysidine synthase family.</text>
</comment>
<dbReference type="InterPro" id="IPR012795">
    <property type="entry name" value="tRNA_Ile_lys_synt_N"/>
</dbReference>
<dbReference type="Pfam" id="PF01171">
    <property type="entry name" value="ATP_bind_3"/>
    <property type="match status" value="1"/>
</dbReference>
<reference evidence="12 14" key="2">
    <citation type="submission" date="2016-10" db="EMBL/GenBank/DDBJ databases">
        <authorList>
            <person name="Varghese N."/>
            <person name="Submissions S."/>
        </authorList>
    </citation>
    <scope>NUCLEOTIDE SEQUENCE [LARGE SCALE GENOMIC DNA]</scope>
    <source>
        <strain evidence="12 14">JB1</strain>
    </source>
</reference>
<dbReference type="SUPFAM" id="SSF56037">
    <property type="entry name" value="PheT/TilS domain"/>
    <property type="match status" value="1"/>
</dbReference>
<dbReference type="EMBL" id="AUZH01000010">
    <property type="protein sequence ID" value="KFN88661.1"/>
    <property type="molecule type" value="Genomic_DNA"/>
</dbReference>
<dbReference type="SMART" id="SM00977">
    <property type="entry name" value="TilS_C"/>
    <property type="match status" value="1"/>
</dbReference>
<dbReference type="CDD" id="cd01992">
    <property type="entry name" value="TilS_N"/>
    <property type="match status" value="1"/>
</dbReference>
<evidence type="ECO:0000256" key="5">
    <source>
        <dbReference type="ARBA" id="ARBA00022741"/>
    </source>
</evidence>
<keyword evidence="4 8" id="KW-0819">tRNA processing</keyword>
<evidence type="ECO:0000313" key="12">
    <source>
        <dbReference type="EMBL" id="SFL44033.1"/>
    </source>
</evidence>
<keyword evidence="2 8" id="KW-0963">Cytoplasm</keyword>
<dbReference type="InterPro" id="IPR012796">
    <property type="entry name" value="Lysidine-tRNA-synth_C"/>
</dbReference>
<evidence type="ECO:0000313" key="13">
    <source>
        <dbReference type="Proteomes" id="UP000029382"/>
    </source>
</evidence>
<evidence type="ECO:0000256" key="8">
    <source>
        <dbReference type="HAMAP-Rule" id="MF_01161"/>
    </source>
</evidence>
<sequence length="421" mass="49806">MYDKLVKEIQKQAYFTKHKKVLIAVSGGVDSMNLLHFLYIYRKKLDIEIAIAHVNHKQRIESDTEEAYLREWAENHQVPIHVAYFSGTFSEKAARDFRYSFFKEMMNEHHYTALVTAHHADDQAETIFMRLLRGSRLRHLSGMQPVNAFGNGELIRPLLTYSKRDLPDIFHFEDDTNRSLNFLRNRIRNRYFPILEEENPKFKQALRYLGHESQQLFQAFQDLTQGIDTTNCSQFLSQTPSVQTVLFQNYLENFPDLQVSHGQFEEMLHLLRNKSNATYHVKSDYWLIKDYKTFQIKKISPKTDGELVQKMLEYNSIVNYGQYRFQFAGKDREGIAVYSLHPILLRRRQEGDRIDFGDFSKKLRRLFIDEKIPSQERANAIIGEQDGKIIFVQVADKTYLRKPSKHDIMEGKLYIEKIRNR</sequence>
<accession>A0A091BSM7</accession>
<dbReference type="AlphaFoldDB" id="A0A091BSM7"/>
<dbReference type="RefSeq" id="WP_039696073.1">
    <property type="nucleotide sequence ID" value="NZ_AUZH01000010.1"/>
</dbReference>
<dbReference type="EMBL" id="FOTG01000012">
    <property type="protein sequence ID" value="SFL44033.1"/>
    <property type="molecule type" value="Genomic_DNA"/>
</dbReference>
<keyword evidence="5 8" id="KW-0547">Nucleotide-binding</keyword>
<evidence type="ECO:0000256" key="9">
    <source>
        <dbReference type="SAM" id="Phobius"/>
    </source>
</evidence>
<keyword evidence="9" id="KW-1133">Transmembrane helix</keyword>
<dbReference type="Proteomes" id="UP000029382">
    <property type="component" value="Unassembled WGS sequence"/>
</dbReference>
<comment type="subcellular location">
    <subcellularLocation>
        <location evidence="1 8">Cytoplasm</location>
    </subcellularLocation>
</comment>
<feature type="domain" description="Lysidine-tRNA(Ile) synthetase C-terminal" evidence="10">
    <location>
        <begin position="343"/>
        <end position="402"/>
    </location>
</feature>
<keyword evidence="14" id="KW-1185">Reference proteome</keyword>
<evidence type="ECO:0000256" key="3">
    <source>
        <dbReference type="ARBA" id="ARBA00022598"/>
    </source>
</evidence>
<comment type="caution">
    <text evidence="11">The sequence shown here is derived from an EMBL/GenBank/DDBJ whole genome shotgun (WGS) entry which is preliminary data.</text>
</comment>
<dbReference type="GO" id="GO:0005737">
    <property type="term" value="C:cytoplasm"/>
    <property type="evidence" value="ECO:0007669"/>
    <property type="project" value="UniProtKB-SubCell"/>
</dbReference>
<reference evidence="11 13" key="1">
    <citation type="journal article" date="2014" name="Genome Announc.">
        <title>Draft Genome Sequences of Streptococcus bovis Strains ATCC 33317 and JB1.</title>
        <authorList>
            <person name="Benahmed F.H."/>
            <person name="Gopinath G.R."/>
            <person name="Harbottle H."/>
            <person name="Cotta M.A."/>
            <person name="Luo Y."/>
            <person name="Henderson C."/>
            <person name="Teri P."/>
            <person name="Soppet D."/>
            <person name="Rasmussen M."/>
            <person name="Whitehead T.R."/>
            <person name="Davidson M."/>
        </authorList>
    </citation>
    <scope>NUCLEOTIDE SEQUENCE [LARGE SCALE GENOMIC DNA]</scope>
    <source>
        <strain evidence="11 13">JB1</strain>
    </source>
</reference>
<dbReference type="InterPro" id="IPR012094">
    <property type="entry name" value="tRNA_Ile_lys_synt"/>
</dbReference>
<dbReference type="PANTHER" id="PTHR43033:SF1">
    <property type="entry name" value="TRNA(ILE)-LYSIDINE SYNTHASE-RELATED"/>
    <property type="match status" value="1"/>
</dbReference>
<feature type="binding site" evidence="8">
    <location>
        <begin position="26"/>
        <end position="31"/>
    </location>
    <ligand>
        <name>ATP</name>
        <dbReference type="ChEBI" id="CHEBI:30616"/>
    </ligand>
</feature>
<comment type="domain">
    <text evidence="8">The N-terminal region contains the highly conserved SGGXDS motif, predicted to be a P-loop motif involved in ATP binding.</text>
</comment>
<evidence type="ECO:0000256" key="2">
    <source>
        <dbReference type="ARBA" id="ARBA00022490"/>
    </source>
</evidence>
<dbReference type="Proteomes" id="UP000182793">
    <property type="component" value="Unassembled WGS sequence"/>
</dbReference>
<proteinExistence type="inferred from homology"/>
<evidence type="ECO:0000256" key="4">
    <source>
        <dbReference type="ARBA" id="ARBA00022694"/>
    </source>
</evidence>
<feature type="transmembrane region" description="Helical" evidence="9">
    <location>
        <begin position="21"/>
        <end position="41"/>
    </location>
</feature>
<dbReference type="NCBIfam" id="TIGR02433">
    <property type="entry name" value="lysidine_TilS_C"/>
    <property type="match status" value="1"/>
</dbReference>
<dbReference type="SUPFAM" id="SSF52402">
    <property type="entry name" value="Adenine nucleotide alpha hydrolases-like"/>
    <property type="match status" value="1"/>
</dbReference>
<keyword evidence="9" id="KW-0472">Membrane</keyword>
<evidence type="ECO:0000313" key="14">
    <source>
        <dbReference type="Proteomes" id="UP000182793"/>
    </source>
</evidence>
<keyword evidence="3 8" id="KW-0436">Ligase</keyword>
<dbReference type="NCBIfam" id="TIGR02432">
    <property type="entry name" value="lysidine_TilS_N"/>
    <property type="match status" value="1"/>
</dbReference>
<dbReference type="Gene3D" id="3.40.50.620">
    <property type="entry name" value="HUPs"/>
    <property type="match status" value="1"/>
</dbReference>
<evidence type="ECO:0000256" key="1">
    <source>
        <dbReference type="ARBA" id="ARBA00004496"/>
    </source>
</evidence>
<dbReference type="InterPro" id="IPR014729">
    <property type="entry name" value="Rossmann-like_a/b/a_fold"/>
</dbReference>
<keyword evidence="6 8" id="KW-0067">ATP-binding</keyword>
<protein>
    <recommendedName>
        <fullName evidence="8">tRNA(Ile)-lysidine synthase</fullName>
        <ecNumber evidence="8">6.3.4.19</ecNumber>
    </recommendedName>
    <alternativeName>
        <fullName evidence="8">tRNA(Ile)-2-lysyl-cytidine synthase</fullName>
    </alternativeName>
    <alternativeName>
        <fullName evidence="8">tRNA(Ile)-lysidine synthetase</fullName>
    </alternativeName>
</protein>
<evidence type="ECO:0000259" key="10">
    <source>
        <dbReference type="SMART" id="SM00977"/>
    </source>
</evidence>
<dbReference type="InterPro" id="IPR011063">
    <property type="entry name" value="TilS/TtcA_N"/>
</dbReference>
<gene>
    <name evidence="8" type="primary">tilS</name>
    <name evidence="11" type="ORF">H702_01420</name>
    <name evidence="12" type="ORF">SAMN02910290_01813</name>
</gene>
<comment type="catalytic activity">
    <reaction evidence="7 8">
        <text>cytidine(34) in tRNA(Ile2) + L-lysine + ATP = lysidine(34) in tRNA(Ile2) + AMP + diphosphate + H(+)</text>
        <dbReference type="Rhea" id="RHEA:43744"/>
        <dbReference type="Rhea" id="RHEA-COMP:10625"/>
        <dbReference type="Rhea" id="RHEA-COMP:10670"/>
        <dbReference type="ChEBI" id="CHEBI:15378"/>
        <dbReference type="ChEBI" id="CHEBI:30616"/>
        <dbReference type="ChEBI" id="CHEBI:32551"/>
        <dbReference type="ChEBI" id="CHEBI:33019"/>
        <dbReference type="ChEBI" id="CHEBI:82748"/>
        <dbReference type="ChEBI" id="CHEBI:83665"/>
        <dbReference type="ChEBI" id="CHEBI:456215"/>
        <dbReference type="EC" id="6.3.4.19"/>
    </reaction>
</comment>
<evidence type="ECO:0000313" key="11">
    <source>
        <dbReference type="EMBL" id="KFN88661.1"/>
    </source>
</evidence>
<evidence type="ECO:0000256" key="7">
    <source>
        <dbReference type="ARBA" id="ARBA00048539"/>
    </source>
</evidence>
<dbReference type="GO" id="GO:0005524">
    <property type="term" value="F:ATP binding"/>
    <property type="evidence" value="ECO:0007669"/>
    <property type="project" value="UniProtKB-UniRule"/>
</dbReference>
<organism evidence="11 13">
    <name type="scientific">Streptococcus equinus JB1</name>
    <dbReference type="NCBI Taxonomy" id="1294274"/>
    <lineage>
        <taxon>Bacteria</taxon>
        <taxon>Bacillati</taxon>
        <taxon>Bacillota</taxon>
        <taxon>Bacilli</taxon>
        <taxon>Lactobacillales</taxon>
        <taxon>Streptococcaceae</taxon>
        <taxon>Streptococcus</taxon>
    </lineage>
</organism>
<dbReference type="HAMAP" id="MF_01161">
    <property type="entry name" value="tRNA_Ile_lys_synt"/>
    <property type="match status" value="1"/>
</dbReference>
<dbReference type="GO" id="GO:0006400">
    <property type="term" value="P:tRNA modification"/>
    <property type="evidence" value="ECO:0007669"/>
    <property type="project" value="UniProtKB-UniRule"/>
</dbReference>
<evidence type="ECO:0000256" key="6">
    <source>
        <dbReference type="ARBA" id="ARBA00022840"/>
    </source>
</evidence>
<dbReference type="EC" id="6.3.4.19" evidence="8"/>
<name>A0A091BSM7_STREI</name>
<keyword evidence="9" id="KW-0812">Transmembrane</keyword>
<dbReference type="PANTHER" id="PTHR43033">
    <property type="entry name" value="TRNA(ILE)-LYSIDINE SYNTHASE-RELATED"/>
    <property type="match status" value="1"/>
</dbReference>
<dbReference type="GO" id="GO:0032267">
    <property type="term" value="F:tRNA(Ile)-lysidine synthase activity"/>
    <property type="evidence" value="ECO:0007669"/>
    <property type="project" value="UniProtKB-EC"/>
</dbReference>
<comment type="function">
    <text evidence="8">Ligates lysine onto the cytidine present at position 34 of the AUA codon-specific tRNA(Ile) that contains the anticodon CAU, in an ATP-dependent manner. Cytidine is converted to lysidine, thus changing the amino acid specificity of the tRNA from methionine to isoleucine.</text>
</comment>